<dbReference type="InterPro" id="IPR036291">
    <property type="entry name" value="NAD(P)-bd_dom_sf"/>
</dbReference>
<dbReference type="PANTHER" id="PTHR48476:SF1">
    <property type="entry name" value="SHORT-CHAIN DEHYDROGENASE TIC 32, CHLOROPLASTIC-LIKE"/>
    <property type="match status" value="1"/>
</dbReference>
<reference evidence="1" key="2">
    <citation type="submission" date="2021-03" db="UniProtKB">
        <authorList>
            <consortium name="EnsemblPlants"/>
        </authorList>
    </citation>
    <scope>IDENTIFICATION</scope>
</reference>
<dbReference type="EnsemblPlants" id="AUR62017189-RA">
    <property type="protein sequence ID" value="AUR62017189-RA:cds"/>
    <property type="gene ID" value="AUR62017189"/>
</dbReference>
<dbReference type="InterPro" id="IPR002347">
    <property type="entry name" value="SDR_fam"/>
</dbReference>
<name>A0A803LQG0_CHEQI</name>
<reference evidence="1" key="1">
    <citation type="journal article" date="2017" name="Nature">
        <title>The genome of Chenopodium quinoa.</title>
        <authorList>
            <person name="Jarvis D.E."/>
            <person name="Ho Y.S."/>
            <person name="Lightfoot D.J."/>
            <person name="Schmoeckel S.M."/>
            <person name="Li B."/>
            <person name="Borm T.J.A."/>
            <person name="Ohyanagi H."/>
            <person name="Mineta K."/>
            <person name="Michell C.T."/>
            <person name="Saber N."/>
            <person name="Kharbatia N.M."/>
            <person name="Rupper R.R."/>
            <person name="Sharp A.R."/>
            <person name="Dally N."/>
            <person name="Boughton B.A."/>
            <person name="Woo Y.H."/>
            <person name="Gao G."/>
            <person name="Schijlen E.G.W.M."/>
            <person name="Guo X."/>
            <person name="Momin A.A."/>
            <person name="Negrao S."/>
            <person name="Al-Babili S."/>
            <person name="Gehring C."/>
            <person name="Roessner U."/>
            <person name="Jung C."/>
            <person name="Murphy K."/>
            <person name="Arold S.T."/>
            <person name="Gojobori T."/>
            <person name="van der Linden C.G."/>
            <person name="van Loo E.N."/>
            <person name="Jellen E.N."/>
            <person name="Maughan P.J."/>
            <person name="Tester M."/>
        </authorList>
    </citation>
    <scope>NUCLEOTIDE SEQUENCE [LARGE SCALE GENOMIC DNA]</scope>
    <source>
        <strain evidence="1">cv. PI 614886</strain>
    </source>
</reference>
<dbReference type="AlphaFoldDB" id="A0A803LQG0"/>
<evidence type="ECO:0000313" key="1">
    <source>
        <dbReference type="EnsemblPlants" id="AUR62017189-RA:cds"/>
    </source>
</evidence>
<dbReference type="InterPro" id="IPR055280">
    <property type="entry name" value="TIC32"/>
</dbReference>
<dbReference type="OMA" id="HYAARDR"/>
<evidence type="ECO:0000313" key="2">
    <source>
        <dbReference type="Proteomes" id="UP000596660"/>
    </source>
</evidence>
<dbReference type="SUPFAM" id="SSF51735">
    <property type="entry name" value="NAD(P)-binding Rossmann-fold domains"/>
    <property type="match status" value="1"/>
</dbReference>
<dbReference type="PANTHER" id="PTHR48476">
    <property type="entry name" value="SHORT-CHAIN DEHYDROGENASE TIC 32, CHLOROPLASTIC-LIKE"/>
    <property type="match status" value="1"/>
</dbReference>
<dbReference type="Gene3D" id="3.40.50.720">
    <property type="entry name" value="NAD(P)-binding Rossmann-like Domain"/>
    <property type="match status" value="2"/>
</dbReference>
<dbReference type="Proteomes" id="UP000596660">
    <property type="component" value="Unplaced"/>
</dbReference>
<organism evidence="1 2">
    <name type="scientific">Chenopodium quinoa</name>
    <name type="common">Quinoa</name>
    <dbReference type="NCBI Taxonomy" id="63459"/>
    <lineage>
        <taxon>Eukaryota</taxon>
        <taxon>Viridiplantae</taxon>
        <taxon>Streptophyta</taxon>
        <taxon>Embryophyta</taxon>
        <taxon>Tracheophyta</taxon>
        <taxon>Spermatophyta</taxon>
        <taxon>Magnoliopsida</taxon>
        <taxon>eudicotyledons</taxon>
        <taxon>Gunneridae</taxon>
        <taxon>Pentapetalae</taxon>
        <taxon>Caryophyllales</taxon>
        <taxon>Chenopodiaceae</taxon>
        <taxon>Chenopodioideae</taxon>
        <taxon>Atripliceae</taxon>
        <taxon>Chenopodium</taxon>
    </lineage>
</organism>
<dbReference type="PRINTS" id="PR00081">
    <property type="entry name" value="GDHRDH"/>
</dbReference>
<keyword evidence="2" id="KW-1185">Reference proteome</keyword>
<dbReference type="Gramene" id="AUR62017189-RA">
    <property type="protein sequence ID" value="AUR62017189-RA:cds"/>
    <property type="gene ID" value="AUR62017189"/>
</dbReference>
<dbReference type="Pfam" id="PF00106">
    <property type="entry name" value="adh_short"/>
    <property type="match status" value="1"/>
</dbReference>
<accession>A0A803LQG0</accession>
<proteinExistence type="predicted"/>
<sequence>MMKIWPFTRKGASGFSAASTAKEVTHGIDANGVTSIVTGATSGIGVETARTLALRGVHVVMAVRNIEAGKSLKEKILEEIPAAKIDVMELDLSSLASVEKFSSDFKSSGHFHLTNLLLDDMKKTAHESNREGRIVIVSSEAHRFAYSEGIRFDKINDESGYNSLQAYGQSKLANILHAKELTRQLKEEGVQITANSLHPGSITTNLLRHRSFINGLIHSLGKFVLKDVEQGAATSCYVALHPQVQGVSGEYFMDSNIAQPTSQAKDAELAKELWQFSLKLTKS</sequence>
<protein>
    <submittedName>
        <fullName evidence="1">Uncharacterized protein</fullName>
    </submittedName>
</protein>